<comment type="caution">
    <text evidence="1">The sequence shown here is derived from an EMBL/GenBank/DDBJ whole genome shotgun (WGS) entry which is preliminary data.</text>
</comment>
<evidence type="ECO:0000313" key="2">
    <source>
        <dbReference type="Proteomes" id="UP001172386"/>
    </source>
</evidence>
<dbReference type="Proteomes" id="UP001172386">
    <property type="component" value="Unassembled WGS sequence"/>
</dbReference>
<accession>A0ACC2ZXA5</accession>
<evidence type="ECO:0000313" key="1">
    <source>
        <dbReference type="EMBL" id="KAJ9652298.1"/>
    </source>
</evidence>
<reference evidence="1" key="1">
    <citation type="submission" date="2022-10" db="EMBL/GenBank/DDBJ databases">
        <title>Culturing micro-colonial fungi from biological soil crusts in the Mojave desert and describing Neophaeococcomyces mojavensis, and introducing the new genera and species Taxawa tesnikishii.</title>
        <authorList>
            <person name="Kurbessoian T."/>
            <person name="Stajich J.E."/>
        </authorList>
    </citation>
    <scope>NUCLEOTIDE SEQUENCE</scope>
    <source>
        <strain evidence="1">JES_112</strain>
    </source>
</reference>
<keyword evidence="2" id="KW-1185">Reference proteome</keyword>
<organism evidence="1 2">
    <name type="scientific">Neophaeococcomyces mojaviensis</name>
    <dbReference type="NCBI Taxonomy" id="3383035"/>
    <lineage>
        <taxon>Eukaryota</taxon>
        <taxon>Fungi</taxon>
        <taxon>Dikarya</taxon>
        <taxon>Ascomycota</taxon>
        <taxon>Pezizomycotina</taxon>
        <taxon>Eurotiomycetes</taxon>
        <taxon>Chaetothyriomycetidae</taxon>
        <taxon>Chaetothyriales</taxon>
        <taxon>Chaetothyriales incertae sedis</taxon>
        <taxon>Neophaeococcomyces</taxon>
    </lineage>
</organism>
<proteinExistence type="predicted"/>
<sequence length="301" mass="33260">MSGLPEHKLHPLKVRTNGLRDGNAPSGNSSYFSQMISPKPDVSSVVAIGDKVIVERVPSNLGVMFGVVSNVVSSAAESDVDTVVMSTGDIHINDDTTPHACQNTKMDDEEALATQKEKTAEDLRKELRDEQAKAVSHSSFSSRGRIHANPLQSQDFKTAVNALLEKFLPAYVLELDPRVKNPDQNTPTKIELEVAHAIANAELSVYLSYCHSLKKKLRFLEKYHEMHNSHLAINPNICEKMEKLAKMHPQKGGDGNDTVHETKPGSKYVHKKEGATKSNVHELLPLLPKKLMEAKNGQMEE</sequence>
<gene>
    <name evidence="1" type="ORF">H2198_008432</name>
</gene>
<dbReference type="EMBL" id="JAPDRQ010000205">
    <property type="protein sequence ID" value="KAJ9652298.1"/>
    <property type="molecule type" value="Genomic_DNA"/>
</dbReference>
<protein>
    <submittedName>
        <fullName evidence="1">Uncharacterized protein</fullName>
    </submittedName>
</protein>
<name>A0ACC2ZXA5_9EURO</name>